<evidence type="ECO:0000313" key="3">
    <source>
        <dbReference type="Proteomes" id="UP000638353"/>
    </source>
</evidence>
<protein>
    <submittedName>
        <fullName evidence="2">Transcriptional regulator</fullName>
    </submittedName>
</protein>
<dbReference type="InterPro" id="IPR010982">
    <property type="entry name" value="Lambda_DNA-bd_dom_sf"/>
</dbReference>
<dbReference type="GO" id="GO:0003677">
    <property type="term" value="F:DNA binding"/>
    <property type="evidence" value="ECO:0007669"/>
    <property type="project" value="InterPro"/>
</dbReference>
<dbReference type="PROSITE" id="PS50943">
    <property type="entry name" value="HTH_CROC1"/>
    <property type="match status" value="1"/>
</dbReference>
<dbReference type="EMBL" id="BMVC01000017">
    <property type="protein sequence ID" value="GHD11446.1"/>
    <property type="molecule type" value="Genomic_DNA"/>
</dbReference>
<feature type="domain" description="HTH cro/C1-type" evidence="1">
    <location>
        <begin position="32"/>
        <end position="86"/>
    </location>
</feature>
<proteinExistence type="predicted"/>
<reference evidence="2" key="2">
    <citation type="submission" date="2020-09" db="EMBL/GenBank/DDBJ databases">
        <authorList>
            <person name="Sun Q."/>
            <person name="Ohkuma M."/>
        </authorList>
    </citation>
    <scope>NUCLEOTIDE SEQUENCE</scope>
    <source>
        <strain evidence="2">JCM 4637</strain>
    </source>
</reference>
<dbReference type="InterPro" id="IPR043917">
    <property type="entry name" value="DUF5753"/>
</dbReference>
<dbReference type="InterPro" id="IPR001387">
    <property type="entry name" value="Cro/C1-type_HTH"/>
</dbReference>
<dbReference type="CDD" id="cd00093">
    <property type="entry name" value="HTH_XRE"/>
    <property type="match status" value="1"/>
</dbReference>
<evidence type="ECO:0000259" key="1">
    <source>
        <dbReference type="PROSITE" id="PS50943"/>
    </source>
</evidence>
<accession>A0A918X5J5</accession>
<organism evidence="2 3">
    <name type="scientific">Streptomyces finlayi</name>
    <dbReference type="NCBI Taxonomy" id="67296"/>
    <lineage>
        <taxon>Bacteria</taxon>
        <taxon>Bacillati</taxon>
        <taxon>Actinomycetota</taxon>
        <taxon>Actinomycetes</taxon>
        <taxon>Kitasatosporales</taxon>
        <taxon>Streptomycetaceae</taxon>
        <taxon>Streptomyces</taxon>
    </lineage>
</organism>
<dbReference type="Proteomes" id="UP000638353">
    <property type="component" value="Unassembled WGS sequence"/>
</dbReference>
<comment type="caution">
    <text evidence="2">The sequence shown here is derived from an EMBL/GenBank/DDBJ whole genome shotgun (WGS) entry which is preliminary data.</text>
</comment>
<dbReference type="Pfam" id="PF19054">
    <property type="entry name" value="DUF5753"/>
    <property type="match status" value="1"/>
</dbReference>
<dbReference type="AlphaFoldDB" id="A0A918X5J5"/>
<dbReference type="SUPFAM" id="SSF47413">
    <property type="entry name" value="lambda repressor-like DNA-binding domains"/>
    <property type="match status" value="1"/>
</dbReference>
<evidence type="ECO:0000313" key="2">
    <source>
        <dbReference type="EMBL" id="GHD11446.1"/>
    </source>
</evidence>
<name>A0A918X5J5_9ACTN</name>
<dbReference type="Gene3D" id="1.10.260.40">
    <property type="entry name" value="lambda repressor-like DNA-binding domains"/>
    <property type="match status" value="1"/>
</dbReference>
<dbReference type="Pfam" id="PF01381">
    <property type="entry name" value="HTH_3"/>
    <property type="match status" value="1"/>
</dbReference>
<dbReference type="SMART" id="SM00530">
    <property type="entry name" value="HTH_XRE"/>
    <property type="match status" value="1"/>
</dbReference>
<gene>
    <name evidence="2" type="ORF">GCM10010334_67520</name>
</gene>
<reference evidence="2" key="1">
    <citation type="journal article" date="2014" name="Int. J. Syst. Evol. Microbiol.">
        <title>Complete genome sequence of Corynebacterium casei LMG S-19264T (=DSM 44701T), isolated from a smear-ripened cheese.</title>
        <authorList>
            <consortium name="US DOE Joint Genome Institute (JGI-PGF)"/>
            <person name="Walter F."/>
            <person name="Albersmeier A."/>
            <person name="Kalinowski J."/>
            <person name="Ruckert C."/>
        </authorList>
    </citation>
    <scope>NUCLEOTIDE SEQUENCE</scope>
    <source>
        <strain evidence="2">JCM 4637</strain>
    </source>
</reference>
<sequence length="289" mass="32110">MRPVESESVGVVASSENKVLAGPTARLVAKTVLAIRRQRGWSQDRLGHELGYSGAAVSALETLAQPPSDQMLLRLEAVLGEGSGFFTDAMASIQRERYASEFQAFSDLEREAVALHIYSMHVIHGLFQTEAYMRALFNGGYPINSEARVEELTVGRLARKQLFDREPTAMIEAILDESVLTRGIGSKAIMRDQLLHITECAKRRNVSVRVLTLDCGYEGEYAGDRGPFTLIETREHELRAYTEIQDLSTLIDDPATVSVHSQRYAKIREQALSPRKSLDLIEQLAGETT</sequence>